<keyword evidence="4" id="KW-0539">Nucleus</keyword>
<dbReference type="PANTHER" id="PTHR12694">
    <property type="entry name" value="TRANSCRIPTION INITIATION FACTOR IIA SUBUNIT 1"/>
    <property type="match status" value="1"/>
</dbReference>
<dbReference type="STRING" id="1789683.A0A1X7R9M3"/>
<evidence type="ECO:0000256" key="4">
    <source>
        <dbReference type="ARBA" id="ARBA00023242"/>
    </source>
</evidence>
<dbReference type="Proteomes" id="UP000196158">
    <property type="component" value="Unassembled WGS sequence"/>
</dbReference>
<feature type="compositionally biased region" description="Low complexity" evidence="6">
    <location>
        <begin position="92"/>
        <end position="121"/>
    </location>
</feature>
<dbReference type="EMBL" id="FXLY01000010">
    <property type="protein sequence ID" value="SMN22160.1"/>
    <property type="molecule type" value="Genomic_DNA"/>
</dbReference>
<gene>
    <name evidence="7" type="ORF">KASA_0I01782G</name>
</gene>
<dbReference type="FunFam" id="1.10.287.100:FF:000001">
    <property type="entry name" value="Transcription initiation factor IIA subunit"/>
    <property type="match status" value="1"/>
</dbReference>
<dbReference type="Gene3D" id="2.30.18.10">
    <property type="entry name" value="Transcription factor IIA (TFIIA), beta-barrel domain"/>
    <property type="match status" value="1"/>
</dbReference>
<feature type="compositionally biased region" description="Polar residues" evidence="6">
    <location>
        <begin position="122"/>
        <end position="131"/>
    </location>
</feature>
<evidence type="ECO:0000256" key="3">
    <source>
        <dbReference type="ARBA" id="ARBA00023163"/>
    </source>
</evidence>
<proteinExistence type="inferred from homology"/>
<dbReference type="SMART" id="SM01371">
    <property type="entry name" value="TFIIA"/>
    <property type="match status" value="1"/>
</dbReference>
<keyword evidence="8" id="KW-1185">Reference proteome</keyword>
<dbReference type="CDD" id="cd07976">
    <property type="entry name" value="TFIIA_alpha_beta_like"/>
    <property type="match status" value="2"/>
</dbReference>
<dbReference type="GO" id="GO:0005672">
    <property type="term" value="C:transcription factor TFIIA complex"/>
    <property type="evidence" value="ECO:0007669"/>
    <property type="project" value="InterPro"/>
</dbReference>
<dbReference type="InterPro" id="IPR004855">
    <property type="entry name" value="TFIIA_asu/bsu"/>
</dbReference>
<dbReference type="Pfam" id="PF03153">
    <property type="entry name" value="TFIIA"/>
    <property type="match status" value="1"/>
</dbReference>
<evidence type="ECO:0000256" key="5">
    <source>
        <dbReference type="ARBA" id="ARBA00074154"/>
    </source>
</evidence>
<dbReference type="PANTHER" id="PTHR12694:SF8">
    <property type="entry name" value="TRANSCRIPTION INITIATION FACTOR IIA SUBUNIT 1"/>
    <property type="match status" value="1"/>
</dbReference>
<dbReference type="SUPFAM" id="SSF47396">
    <property type="entry name" value="Transcription factor IIA (TFIIA), alpha-helical domain"/>
    <property type="match status" value="1"/>
</dbReference>
<dbReference type="InterPro" id="IPR009088">
    <property type="entry name" value="TFIIA_b-brl"/>
</dbReference>
<comment type="subcellular location">
    <subcellularLocation>
        <location evidence="1">Nucleus</location>
    </subcellularLocation>
</comment>
<feature type="compositionally biased region" description="Acidic residues" evidence="6">
    <location>
        <begin position="181"/>
        <end position="192"/>
    </location>
</feature>
<evidence type="ECO:0000256" key="2">
    <source>
        <dbReference type="ARBA" id="ARBA00010059"/>
    </source>
</evidence>
<comment type="similarity">
    <text evidence="2">Belongs to the TFIIA subunit 1 family.</text>
</comment>
<dbReference type="SUPFAM" id="SSF50784">
    <property type="entry name" value="Transcription factor IIA (TFIIA), beta-barrel domain"/>
    <property type="match status" value="1"/>
</dbReference>
<dbReference type="OrthoDB" id="6275927at2759"/>
<evidence type="ECO:0000256" key="6">
    <source>
        <dbReference type="SAM" id="MobiDB-lite"/>
    </source>
</evidence>
<keyword evidence="3" id="KW-0804">Transcription</keyword>
<protein>
    <recommendedName>
        <fullName evidence="5">Transcription initiation factor IIA large subunit</fullName>
    </recommendedName>
</protein>
<dbReference type="FunFam" id="2.30.18.10:FF:000007">
    <property type="entry name" value="TOA1p TFIIA large subunit"/>
    <property type="match status" value="1"/>
</dbReference>
<reference evidence="7 8" key="1">
    <citation type="submission" date="2017-04" db="EMBL/GenBank/DDBJ databases">
        <authorList>
            <person name="Afonso C.L."/>
            <person name="Miller P.J."/>
            <person name="Scott M.A."/>
            <person name="Spackman E."/>
            <person name="Goraichik I."/>
            <person name="Dimitrov K.M."/>
            <person name="Suarez D.L."/>
            <person name="Swayne D.E."/>
        </authorList>
    </citation>
    <scope>NUCLEOTIDE SEQUENCE [LARGE SCALE GENOMIC DNA]</scope>
</reference>
<organism evidence="7 8">
    <name type="scientific">Maudiozyma saulgeensis</name>
    <dbReference type="NCBI Taxonomy" id="1789683"/>
    <lineage>
        <taxon>Eukaryota</taxon>
        <taxon>Fungi</taxon>
        <taxon>Dikarya</taxon>
        <taxon>Ascomycota</taxon>
        <taxon>Saccharomycotina</taxon>
        <taxon>Saccharomycetes</taxon>
        <taxon>Saccharomycetales</taxon>
        <taxon>Saccharomycetaceae</taxon>
        <taxon>Maudiozyma</taxon>
    </lineage>
</organism>
<dbReference type="GO" id="GO:0006367">
    <property type="term" value="P:transcription initiation at RNA polymerase II promoter"/>
    <property type="evidence" value="ECO:0007669"/>
    <property type="project" value="InterPro"/>
</dbReference>
<feature type="region of interest" description="Disordered" evidence="6">
    <location>
        <begin position="60"/>
        <end position="220"/>
    </location>
</feature>
<name>A0A1X7R9M3_9SACH</name>
<evidence type="ECO:0000313" key="8">
    <source>
        <dbReference type="Proteomes" id="UP000196158"/>
    </source>
</evidence>
<evidence type="ECO:0000313" key="7">
    <source>
        <dbReference type="EMBL" id="SMN22160.1"/>
    </source>
</evidence>
<dbReference type="Gene3D" id="1.10.287.100">
    <property type="match status" value="1"/>
</dbReference>
<feature type="compositionally biased region" description="Polar residues" evidence="6">
    <location>
        <begin position="79"/>
        <end position="91"/>
    </location>
</feature>
<sequence length="311" mass="34687">MSNTEASRTYEAIVEAVINEVREDFESAGIDEQTLQDLKRNWQIKLSETKVTEFTWDSAYNDRDNANQPTVAPVASEPLTLTNTNTTSAEGVTSEENNSNNNNNSNDNVSTTTAKATEPTTVKSENGNEQELTMPLFEGNNNQPVVKEENDDNENNGTEKTLPPPLTTESNNNNNNNNNNNDDDDDDQDDINNSDSQDKDTEQTNKSTEIELEIDDPNGNAANQVRLQAKKAKRSALLDTDEVGSELDDSDDDYLISEGEDDGPDENLMLCLYDKVTRTKARWKCSLKDGVVTIDHKDYTFQKAQVEAEWV</sequence>
<evidence type="ECO:0000256" key="1">
    <source>
        <dbReference type="ARBA" id="ARBA00004123"/>
    </source>
</evidence>
<accession>A0A1X7R9M3</accession>
<feature type="compositionally biased region" description="Low complexity" evidence="6">
    <location>
        <begin position="167"/>
        <end position="180"/>
    </location>
</feature>
<dbReference type="AlphaFoldDB" id="A0A1X7R9M3"/>